<dbReference type="GO" id="GO:0009055">
    <property type="term" value="F:electron transfer activity"/>
    <property type="evidence" value="ECO:0007669"/>
    <property type="project" value="InterPro"/>
</dbReference>
<dbReference type="InterPro" id="IPR036909">
    <property type="entry name" value="Cyt_c-like_dom_sf"/>
</dbReference>
<dbReference type="GO" id="GO:0046872">
    <property type="term" value="F:metal ion binding"/>
    <property type="evidence" value="ECO:0007669"/>
    <property type="project" value="UniProtKB-KW"/>
</dbReference>
<evidence type="ECO:0000259" key="7">
    <source>
        <dbReference type="PROSITE" id="PS51007"/>
    </source>
</evidence>
<dbReference type="AlphaFoldDB" id="A0A7X6BE90"/>
<feature type="chain" id="PRO_5030591750" evidence="6">
    <location>
        <begin position="23"/>
        <end position="157"/>
    </location>
</feature>
<dbReference type="RefSeq" id="WP_125977405.1">
    <property type="nucleotide sequence ID" value="NZ_BAAADY010000037.1"/>
</dbReference>
<dbReference type="GO" id="GO:0020037">
    <property type="term" value="F:heme binding"/>
    <property type="evidence" value="ECO:0007669"/>
    <property type="project" value="InterPro"/>
</dbReference>
<evidence type="ECO:0000256" key="1">
    <source>
        <dbReference type="ARBA" id="ARBA00022617"/>
    </source>
</evidence>
<gene>
    <name evidence="8" type="ORF">GGR89_004282</name>
</gene>
<feature type="signal peptide" evidence="6">
    <location>
        <begin position="1"/>
        <end position="22"/>
    </location>
</feature>
<evidence type="ECO:0000256" key="3">
    <source>
        <dbReference type="ARBA" id="ARBA00023004"/>
    </source>
</evidence>
<evidence type="ECO:0000256" key="5">
    <source>
        <dbReference type="SAM" id="MobiDB-lite"/>
    </source>
</evidence>
<keyword evidence="2 4" id="KW-0479">Metal-binding</keyword>
<comment type="caution">
    <text evidence="8">The sequence shown here is derived from an EMBL/GenBank/DDBJ whole genome shotgun (WGS) entry which is preliminary data.</text>
</comment>
<name>A0A7X6BE90_9SPHN</name>
<feature type="domain" description="Cytochrome c" evidence="7">
    <location>
        <begin position="52"/>
        <end position="129"/>
    </location>
</feature>
<keyword evidence="1 4" id="KW-0349">Heme</keyword>
<keyword evidence="6" id="KW-0732">Signal</keyword>
<dbReference type="EMBL" id="JAATJB010000024">
    <property type="protein sequence ID" value="NJB99934.1"/>
    <property type="molecule type" value="Genomic_DNA"/>
</dbReference>
<evidence type="ECO:0000256" key="2">
    <source>
        <dbReference type="ARBA" id="ARBA00022723"/>
    </source>
</evidence>
<organism evidence="8 9">
    <name type="scientific">Sphingomonas trueperi</name>
    <dbReference type="NCBI Taxonomy" id="53317"/>
    <lineage>
        <taxon>Bacteria</taxon>
        <taxon>Pseudomonadati</taxon>
        <taxon>Pseudomonadota</taxon>
        <taxon>Alphaproteobacteria</taxon>
        <taxon>Sphingomonadales</taxon>
        <taxon>Sphingomonadaceae</taxon>
        <taxon>Sphingomonas</taxon>
    </lineage>
</organism>
<dbReference type="PROSITE" id="PS51007">
    <property type="entry name" value="CYTC"/>
    <property type="match status" value="1"/>
</dbReference>
<evidence type="ECO:0000313" key="9">
    <source>
        <dbReference type="Proteomes" id="UP000531251"/>
    </source>
</evidence>
<proteinExistence type="predicted"/>
<evidence type="ECO:0000256" key="6">
    <source>
        <dbReference type="SAM" id="SignalP"/>
    </source>
</evidence>
<feature type="region of interest" description="Disordered" evidence="5">
    <location>
        <begin position="135"/>
        <end position="157"/>
    </location>
</feature>
<keyword evidence="9" id="KW-1185">Reference proteome</keyword>
<dbReference type="SUPFAM" id="SSF46626">
    <property type="entry name" value="Cytochrome c"/>
    <property type="match status" value="1"/>
</dbReference>
<evidence type="ECO:0000313" key="8">
    <source>
        <dbReference type="EMBL" id="NJB99934.1"/>
    </source>
</evidence>
<keyword evidence="3 4" id="KW-0408">Iron</keyword>
<dbReference type="Proteomes" id="UP000531251">
    <property type="component" value="Unassembled WGS sequence"/>
</dbReference>
<accession>A0A7X6BE90</accession>
<reference evidence="8 9" key="1">
    <citation type="submission" date="2020-03" db="EMBL/GenBank/DDBJ databases">
        <title>Genomic Encyclopedia of Type Strains, Phase IV (KMG-IV): sequencing the most valuable type-strain genomes for metagenomic binning, comparative biology and taxonomic classification.</title>
        <authorList>
            <person name="Goeker M."/>
        </authorList>
    </citation>
    <scope>NUCLEOTIDE SEQUENCE [LARGE SCALE GENOMIC DNA]</scope>
    <source>
        <strain evidence="8 9">DSM 7225</strain>
    </source>
</reference>
<feature type="compositionally biased region" description="Polar residues" evidence="5">
    <location>
        <begin position="148"/>
        <end position="157"/>
    </location>
</feature>
<dbReference type="InterPro" id="IPR009056">
    <property type="entry name" value="Cyt_c-like_dom"/>
</dbReference>
<protein>
    <submittedName>
        <fullName evidence="8">Mono/diheme cytochrome c family protein</fullName>
    </submittedName>
</protein>
<dbReference type="Gene3D" id="1.10.760.10">
    <property type="entry name" value="Cytochrome c-like domain"/>
    <property type="match status" value="1"/>
</dbReference>
<sequence>MNSLRRAFLAGLIALPVASCSAESRSAGPDLPQTAPNGAQDSRAAAYERNLYQVAQGGRYFTWYGCGSCHGRSAKGPLNLGDRVWVHGGALDQVYGFIAERHPGATAGYAARIPAEQLWQITAYVRNLPRLTPEKRRRQDLDQVGEPQGSNWTGPVR</sequence>
<evidence type="ECO:0000256" key="4">
    <source>
        <dbReference type="PROSITE-ProRule" id="PRU00433"/>
    </source>
</evidence>